<name>A0A9E8SDZ5_9FLAO</name>
<dbReference type="PROSITE" id="PS50164">
    <property type="entry name" value="GIY_YIG"/>
    <property type="match status" value="1"/>
</dbReference>
<dbReference type="RefSeq" id="WP_267676861.1">
    <property type="nucleotide sequence ID" value="NZ_CP113088.1"/>
</dbReference>
<protein>
    <submittedName>
        <fullName evidence="3">GIY-YIG nuclease family protein</fullName>
    </submittedName>
</protein>
<gene>
    <name evidence="3" type="ORF">N7U66_00335</name>
</gene>
<dbReference type="InterPro" id="IPR035901">
    <property type="entry name" value="GIY-YIG_endonuc_sf"/>
</dbReference>
<dbReference type="KEGG" id="lnu:N7U66_00335"/>
<organism evidence="3 4">
    <name type="scientific">Lacinutrix neustonica</name>
    <dbReference type="NCBI Taxonomy" id="2980107"/>
    <lineage>
        <taxon>Bacteria</taxon>
        <taxon>Pseudomonadati</taxon>
        <taxon>Bacteroidota</taxon>
        <taxon>Flavobacteriia</taxon>
        <taxon>Flavobacteriales</taxon>
        <taxon>Flavobacteriaceae</taxon>
        <taxon>Lacinutrix</taxon>
    </lineage>
</organism>
<dbReference type="SUPFAM" id="SSF82771">
    <property type="entry name" value="GIY-YIG endonuclease"/>
    <property type="match status" value="1"/>
</dbReference>
<feature type="domain" description="GIY-YIG" evidence="2">
    <location>
        <begin position="2"/>
        <end position="78"/>
    </location>
</feature>
<dbReference type="PANTHER" id="PTHR34477:SF5">
    <property type="entry name" value="BSL5627 PROTEIN"/>
    <property type="match status" value="1"/>
</dbReference>
<reference evidence="3" key="1">
    <citation type="submission" date="2022-11" db="EMBL/GenBank/DDBJ databases">
        <title>Lacinutrix neustonica HL-RS19T sp. nov., isolated from the surface microlayer sample of brackish Lake Shihwa.</title>
        <authorList>
            <person name="Choi J.Y."/>
            <person name="Hwang C.Y."/>
        </authorList>
    </citation>
    <scope>NUCLEOTIDE SEQUENCE</scope>
    <source>
        <strain evidence="3">HL-RS19</strain>
    </source>
</reference>
<dbReference type="CDD" id="cd10448">
    <property type="entry name" value="GIY-YIG_unchar_3"/>
    <property type="match status" value="1"/>
</dbReference>
<dbReference type="Proteomes" id="UP001164705">
    <property type="component" value="Chromosome"/>
</dbReference>
<dbReference type="Pfam" id="PF01541">
    <property type="entry name" value="GIY-YIG"/>
    <property type="match status" value="1"/>
</dbReference>
<keyword evidence="4" id="KW-1185">Reference proteome</keyword>
<dbReference type="EMBL" id="CP113088">
    <property type="protein sequence ID" value="WAC02267.1"/>
    <property type="molecule type" value="Genomic_DNA"/>
</dbReference>
<evidence type="ECO:0000313" key="3">
    <source>
        <dbReference type="EMBL" id="WAC02267.1"/>
    </source>
</evidence>
<evidence type="ECO:0000256" key="1">
    <source>
        <dbReference type="ARBA" id="ARBA00007435"/>
    </source>
</evidence>
<sequence>MKTAHVYFMANKNNTTIYVGVSSYLVKRVYQHKNKIYKGFTSRYNCDKLVYFEAYDSIVEAIAREKQIKKGNRKNKEKLIATMNPEWNDLSDGWLFNFDS</sequence>
<dbReference type="InterPro" id="IPR050190">
    <property type="entry name" value="UPF0213_domain"/>
</dbReference>
<proteinExistence type="inferred from homology"/>
<comment type="similarity">
    <text evidence="1">Belongs to the UPF0213 family.</text>
</comment>
<dbReference type="Gene3D" id="3.40.1440.10">
    <property type="entry name" value="GIY-YIG endonuclease"/>
    <property type="match status" value="1"/>
</dbReference>
<dbReference type="AlphaFoldDB" id="A0A9E8SDZ5"/>
<evidence type="ECO:0000313" key="4">
    <source>
        <dbReference type="Proteomes" id="UP001164705"/>
    </source>
</evidence>
<dbReference type="InterPro" id="IPR000305">
    <property type="entry name" value="GIY-YIG_endonuc"/>
</dbReference>
<accession>A0A9E8SDZ5</accession>
<dbReference type="PANTHER" id="PTHR34477">
    <property type="entry name" value="UPF0213 PROTEIN YHBQ"/>
    <property type="match status" value="1"/>
</dbReference>
<evidence type="ECO:0000259" key="2">
    <source>
        <dbReference type="PROSITE" id="PS50164"/>
    </source>
</evidence>